<evidence type="ECO:0000313" key="10">
    <source>
        <dbReference type="Proteomes" id="UP001165085"/>
    </source>
</evidence>
<evidence type="ECO:0000256" key="4">
    <source>
        <dbReference type="ARBA" id="ARBA00022528"/>
    </source>
</evidence>
<comment type="function">
    <text evidence="1">The light-harvesting complex (LHC) functions as a light receptor, it captures and delivers excitation energy to photosystems with which it is closely associated. Energy is transferred from the carotenoid and chlorophyll C (or B) to chlorophyll A and the photosynthetic reaction centers where it is used to synthesize ATP and reducing power.</text>
</comment>
<dbReference type="Pfam" id="PF00504">
    <property type="entry name" value="Chloroa_b-bind"/>
    <property type="match status" value="1"/>
</dbReference>
<dbReference type="GO" id="GO:0009507">
    <property type="term" value="C:chloroplast"/>
    <property type="evidence" value="ECO:0007669"/>
    <property type="project" value="UniProtKB-SubCell"/>
</dbReference>
<comment type="subcellular location">
    <subcellularLocation>
        <location evidence="2">Plastid</location>
        <location evidence="2">Chloroplast</location>
    </subcellularLocation>
</comment>
<dbReference type="InterPro" id="IPR022796">
    <property type="entry name" value="Chloroa_b-bind"/>
</dbReference>
<dbReference type="OrthoDB" id="423598at2759"/>
<dbReference type="PANTHER" id="PTHR21649">
    <property type="entry name" value="CHLOROPHYLL A/B BINDING PROTEIN"/>
    <property type="match status" value="1"/>
</dbReference>
<dbReference type="GO" id="GO:0009765">
    <property type="term" value="P:photosynthesis, light harvesting"/>
    <property type="evidence" value="ECO:0007669"/>
    <property type="project" value="InterPro"/>
</dbReference>
<dbReference type="GO" id="GO:0016020">
    <property type="term" value="C:membrane"/>
    <property type="evidence" value="ECO:0007669"/>
    <property type="project" value="InterPro"/>
</dbReference>
<organism evidence="9 10">
    <name type="scientific">Triparma strigata</name>
    <dbReference type="NCBI Taxonomy" id="1606541"/>
    <lineage>
        <taxon>Eukaryota</taxon>
        <taxon>Sar</taxon>
        <taxon>Stramenopiles</taxon>
        <taxon>Ochrophyta</taxon>
        <taxon>Bolidophyceae</taxon>
        <taxon>Parmales</taxon>
        <taxon>Triparmaceae</taxon>
        <taxon>Triparma</taxon>
    </lineage>
</organism>
<dbReference type="AlphaFoldDB" id="A0A9W7BJQ2"/>
<sequence length="230" mass="25308">MKLFADPETDTELEETKVKLEASFKQPSAPTPSVKGIDGKSSTAPMSLALPFTPTPSHLSKKKVPGNFGFDPLNFSASEGTLDYMRDAEIKHGRLAMLACVGWPFAEIFDAKIAGFLGLPVLLNKYGESPSILNGGLDRINPFYWLLVISLAGLVEYDITELKKDPKTYTPGNVGYDILSLLPKDKEGEFKRREQEVKHGRLAMGAIVGYAVQEAVYHVPVLEEKIFGIF</sequence>
<evidence type="ECO:0008006" key="11">
    <source>
        <dbReference type="Google" id="ProtNLM"/>
    </source>
</evidence>
<dbReference type="Proteomes" id="UP001165085">
    <property type="component" value="Unassembled WGS sequence"/>
</dbReference>
<evidence type="ECO:0000256" key="3">
    <source>
        <dbReference type="ARBA" id="ARBA00005933"/>
    </source>
</evidence>
<feature type="binding site" evidence="7">
    <location>
        <position position="196"/>
    </location>
    <ligand>
        <name>chlorophyll a</name>
        <dbReference type="ChEBI" id="CHEBI:58416"/>
        <label>1</label>
    </ligand>
</feature>
<keyword evidence="5" id="KW-0602">Photosynthesis</keyword>
<feature type="binding site" evidence="7">
    <location>
        <position position="92"/>
    </location>
    <ligand>
        <name>chlorophyll a</name>
        <dbReference type="ChEBI" id="CHEBI:58416"/>
        <label>1</label>
    </ligand>
</feature>
<feature type="binding site" evidence="7">
    <location>
        <position position="76"/>
    </location>
    <ligand>
        <name>chlorophyll a</name>
        <dbReference type="ChEBI" id="CHEBI:58416"/>
        <label>1</label>
    </ligand>
</feature>
<reference evidence="10" key="1">
    <citation type="journal article" date="2023" name="Commun. Biol.">
        <title>Genome analysis of Parmales, the sister group of diatoms, reveals the evolutionary specialization of diatoms from phago-mixotrophs to photoautotrophs.</title>
        <authorList>
            <person name="Ban H."/>
            <person name="Sato S."/>
            <person name="Yoshikawa S."/>
            <person name="Yamada K."/>
            <person name="Nakamura Y."/>
            <person name="Ichinomiya M."/>
            <person name="Sato N."/>
            <person name="Blanc-Mathieu R."/>
            <person name="Endo H."/>
            <person name="Kuwata A."/>
            <person name="Ogata H."/>
        </authorList>
    </citation>
    <scope>NUCLEOTIDE SEQUENCE [LARGE SCALE GENOMIC DNA]</scope>
    <source>
        <strain evidence="10">NIES 3701</strain>
    </source>
</reference>
<evidence type="ECO:0000313" key="9">
    <source>
        <dbReference type="EMBL" id="GMH91686.1"/>
    </source>
</evidence>
<feature type="binding site" description="axial binding residue" evidence="7">
    <location>
        <position position="94"/>
    </location>
    <ligand>
        <name>chlorophyll b</name>
        <dbReference type="ChEBI" id="CHEBI:61721"/>
        <label>1</label>
    </ligand>
    <ligandPart>
        <name>Mg</name>
        <dbReference type="ChEBI" id="CHEBI:25107"/>
    </ligandPart>
</feature>
<keyword evidence="4" id="KW-0150">Chloroplast</keyword>
<gene>
    <name evidence="9" type="ORF">TrST_g13840</name>
</gene>
<protein>
    <recommendedName>
        <fullName evidence="11">Chlorophyll a-b binding protein, chloroplastic</fullName>
    </recommendedName>
</protein>
<keyword evidence="7" id="KW-0157">Chromophore</keyword>
<evidence type="ECO:0000256" key="5">
    <source>
        <dbReference type="ARBA" id="ARBA00022531"/>
    </source>
</evidence>
<evidence type="ECO:0000256" key="2">
    <source>
        <dbReference type="ARBA" id="ARBA00004229"/>
    </source>
</evidence>
<accession>A0A9W7BJQ2</accession>
<proteinExistence type="inferred from homology"/>
<keyword evidence="7" id="KW-0148">Chlorophyll</keyword>
<feature type="binding site" evidence="7">
    <location>
        <position position="201"/>
    </location>
    <ligand>
        <name>chlorophyll a</name>
        <dbReference type="ChEBI" id="CHEBI:58416"/>
        <label>1</label>
    </ligand>
</feature>
<name>A0A9W7BJQ2_9STRA</name>
<evidence type="ECO:0000256" key="7">
    <source>
        <dbReference type="PIRSR" id="PIRSR601344-1"/>
    </source>
</evidence>
<feature type="binding site" evidence="7">
    <location>
        <position position="89"/>
    </location>
    <ligand>
        <name>chlorophyll a</name>
        <dbReference type="ChEBI" id="CHEBI:58416"/>
        <label>1</label>
    </ligand>
</feature>
<comment type="caution">
    <text evidence="9">The sequence shown here is derived from an EMBL/GenBank/DDBJ whole genome shotgun (WGS) entry which is preliminary data.</text>
</comment>
<evidence type="ECO:0000256" key="6">
    <source>
        <dbReference type="ARBA" id="ARBA00022640"/>
    </source>
</evidence>
<evidence type="ECO:0000256" key="8">
    <source>
        <dbReference type="SAM" id="MobiDB-lite"/>
    </source>
</evidence>
<keyword evidence="6" id="KW-0934">Plastid</keyword>
<keyword evidence="10" id="KW-1185">Reference proteome</keyword>
<evidence type="ECO:0000256" key="1">
    <source>
        <dbReference type="ARBA" id="ARBA00004022"/>
    </source>
</evidence>
<feature type="region of interest" description="Disordered" evidence="8">
    <location>
        <begin position="20"/>
        <end position="39"/>
    </location>
</feature>
<dbReference type="EMBL" id="BRXY01000388">
    <property type="protein sequence ID" value="GMH91686.1"/>
    <property type="molecule type" value="Genomic_DNA"/>
</dbReference>
<dbReference type="SUPFAM" id="SSF103511">
    <property type="entry name" value="Chlorophyll a-b binding protein"/>
    <property type="match status" value="1"/>
</dbReference>
<dbReference type="Gene3D" id="1.10.3460.10">
    <property type="entry name" value="Chlorophyll a/b binding protein domain"/>
    <property type="match status" value="1"/>
</dbReference>
<dbReference type="InterPro" id="IPR001344">
    <property type="entry name" value="Chloro_AB-bd_pln"/>
</dbReference>
<feature type="binding site" evidence="7">
    <location>
        <position position="213"/>
    </location>
    <ligand>
        <name>chlorophyll a</name>
        <dbReference type="ChEBI" id="CHEBI:58416"/>
        <label>1</label>
    </ligand>
</feature>
<dbReference type="GO" id="GO:0016168">
    <property type="term" value="F:chlorophyll binding"/>
    <property type="evidence" value="ECO:0007669"/>
    <property type="project" value="UniProtKB-KW"/>
</dbReference>
<comment type="similarity">
    <text evidence="3">Belongs to the fucoxanthin chlorophyll protein family.</text>
</comment>